<dbReference type="GO" id="GO:0016740">
    <property type="term" value="F:transferase activity"/>
    <property type="evidence" value="ECO:0007669"/>
    <property type="project" value="UniProtKB-KW"/>
</dbReference>
<dbReference type="AlphaFoldDB" id="A0A7X0DCQ6"/>
<evidence type="ECO:0000313" key="3">
    <source>
        <dbReference type="Proteomes" id="UP000535501"/>
    </source>
</evidence>
<feature type="transmembrane region" description="Helical" evidence="1">
    <location>
        <begin position="12"/>
        <end position="31"/>
    </location>
</feature>
<reference evidence="2 3" key="1">
    <citation type="submission" date="2020-08" db="EMBL/GenBank/DDBJ databases">
        <title>Genomic Encyclopedia of Type Strains, Phase IV (KMG-IV): sequencing the most valuable type-strain genomes for metagenomic binning, comparative biology and taxonomic classification.</title>
        <authorList>
            <person name="Goeker M."/>
        </authorList>
    </citation>
    <scope>NUCLEOTIDE SEQUENCE [LARGE SCALE GENOMIC DNA]</scope>
    <source>
        <strain evidence="2 3">DSM 102134</strain>
    </source>
</reference>
<keyword evidence="2" id="KW-0808">Transferase</keyword>
<sequence length="71" mass="8022">MTLSYAIRQGHRWLSIAFTVTVIANFILMALGQPPAWIVYAPLPPLFLLLITGLYMFVLPYTARRRGEGGR</sequence>
<protein>
    <submittedName>
        <fullName evidence="2">Cellulose synthase/poly-beta-1,6-N-acetylglucosamine synthase-like glycosyltransferase</fullName>
    </submittedName>
</protein>
<keyword evidence="1" id="KW-0812">Transmembrane</keyword>
<accession>A0A7X0DCQ6</accession>
<evidence type="ECO:0000256" key="1">
    <source>
        <dbReference type="SAM" id="Phobius"/>
    </source>
</evidence>
<dbReference type="Proteomes" id="UP000535501">
    <property type="component" value="Unassembled WGS sequence"/>
</dbReference>
<comment type="caution">
    <text evidence="2">The sequence shown here is derived from an EMBL/GenBank/DDBJ whole genome shotgun (WGS) entry which is preliminary data.</text>
</comment>
<keyword evidence="1" id="KW-1133">Transmembrane helix</keyword>
<keyword evidence="3" id="KW-1185">Reference proteome</keyword>
<proteinExistence type="predicted"/>
<keyword evidence="1" id="KW-0472">Membrane</keyword>
<dbReference type="RefSeq" id="WP_077548690.1">
    <property type="nucleotide sequence ID" value="NZ_JACHEJ010000004.1"/>
</dbReference>
<dbReference type="EMBL" id="JACHEJ010000004">
    <property type="protein sequence ID" value="MBB6180002.1"/>
    <property type="molecule type" value="Genomic_DNA"/>
</dbReference>
<feature type="transmembrane region" description="Helical" evidence="1">
    <location>
        <begin position="37"/>
        <end position="58"/>
    </location>
</feature>
<gene>
    <name evidence="2" type="ORF">HNQ75_001977</name>
</gene>
<name>A0A7X0DCQ6_9HYPH</name>
<organism evidence="2 3">
    <name type="scientific">Pseudorhizobium flavum</name>
    <dbReference type="NCBI Taxonomy" id="1335061"/>
    <lineage>
        <taxon>Bacteria</taxon>
        <taxon>Pseudomonadati</taxon>
        <taxon>Pseudomonadota</taxon>
        <taxon>Alphaproteobacteria</taxon>
        <taxon>Hyphomicrobiales</taxon>
        <taxon>Rhizobiaceae</taxon>
        <taxon>Rhizobium/Agrobacterium group</taxon>
        <taxon>Pseudorhizobium</taxon>
    </lineage>
</organism>
<evidence type="ECO:0000313" key="2">
    <source>
        <dbReference type="EMBL" id="MBB6180002.1"/>
    </source>
</evidence>